<feature type="binding site" evidence="1">
    <location>
        <position position="143"/>
    </location>
    <ligand>
        <name>Mn(2+)</name>
        <dbReference type="ChEBI" id="CHEBI:29035"/>
        <label>2</label>
    </ligand>
</feature>
<name>F8D3C4_HALXS</name>
<dbReference type="Gene3D" id="3.40.630.10">
    <property type="entry name" value="Zn peptidases"/>
    <property type="match status" value="2"/>
</dbReference>
<keyword evidence="4" id="KW-1185">Reference proteome</keyword>
<evidence type="ECO:0000313" key="3">
    <source>
        <dbReference type="EMBL" id="AEH38563.1"/>
    </source>
</evidence>
<dbReference type="HOGENOM" id="CLU_023257_2_1_2"/>
<dbReference type="EMBL" id="CP002839">
    <property type="protein sequence ID" value="AEH38563.1"/>
    <property type="molecule type" value="Genomic_DNA"/>
</dbReference>
<dbReference type="GO" id="GO:0046872">
    <property type="term" value="F:metal ion binding"/>
    <property type="evidence" value="ECO:0007669"/>
    <property type="project" value="UniProtKB-KW"/>
</dbReference>
<dbReference type="Pfam" id="PF07687">
    <property type="entry name" value="M20_dimer"/>
    <property type="match status" value="1"/>
</dbReference>
<proteinExistence type="predicted"/>
<feature type="binding site" evidence="1">
    <location>
        <position position="141"/>
    </location>
    <ligand>
        <name>Mn(2+)</name>
        <dbReference type="ChEBI" id="CHEBI:29035"/>
        <label>2</label>
    </ligand>
</feature>
<dbReference type="KEGG" id="hxa:Halxa_3958"/>
<dbReference type="InterPro" id="IPR052030">
    <property type="entry name" value="Peptidase_M20/M20A_hydrolases"/>
</dbReference>
<keyword evidence="1" id="KW-0464">Manganese</keyword>
<accession>F8D3C4</accession>
<dbReference type="PANTHER" id="PTHR30575">
    <property type="entry name" value="PEPTIDASE M20"/>
    <property type="match status" value="1"/>
</dbReference>
<keyword evidence="1" id="KW-0479">Metal-binding</keyword>
<dbReference type="InterPro" id="IPR017439">
    <property type="entry name" value="Amidohydrolase"/>
</dbReference>
<dbReference type="InterPro" id="IPR011650">
    <property type="entry name" value="Peptidase_M20_dimer"/>
</dbReference>
<dbReference type="Pfam" id="PF01546">
    <property type="entry name" value="Peptidase_M20"/>
    <property type="match status" value="1"/>
</dbReference>
<dbReference type="NCBIfam" id="TIGR01891">
    <property type="entry name" value="amidohydrolases"/>
    <property type="match status" value="1"/>
</dbReference>
<dbReference type="GO" id="GO:0005737">
    <property type="term" value="C:cytoplasm"/>
    <property type="evidence" value="ECO:0007669"/>
    <property type="project" value="TreeGrafter"/>
</dbReference>
<dbReference type="GeneID" id="10798900"/>
<evidence type="ECO:0000256" key="1">
    <source>
        <dbReference type="PIRSR" id="PIRSR005962-1"/>
    </source>
</evidence>
<dbReference type="AlphaFoldDB" id="F8D3C4"/>
<dbReference type="GO" id="GO:0046657">
    <property type="term" value="P:folic acid catabolic process"/>
    <property type="evidence" value="ECO:0007669"/>
    <property type="project" value="TreeGrafter"/>
</dbReference>
<keyword evidence="3" id="KW-0378">Hydrolase</keyword>
<dbReference type="SUPFAM" id="SSF55031">
    <property type="entry name" value="Bacterial exopeptidase dimerisation domain"/>
    <property type="match status" value="1"/>
</dbReference>
<reference evidence="3 4" key="1">
    <citation type="journal article" date="2012" name="Stand. Genomic Sci.">
        <title>Complete genome sequence of Halopiger xanaduensis type strain (SH-6(T)).</title>
        <authorList>
            <person name="Anderson I."/>
            <person name="Tindall B.J."/>
            <person name="Rohde M."/>
            <person name="Lucas S."/>
            <person name="Han J."/>
            <person name="Lapidus A."/>
            <person name="Cheng J.F."/>
            <person name="Goodwin L."/>
            <person name="Pitluck S."/>
            <person name="Peters L."/>
            <person name="Pati A."/>
            <person name="Mikhailova N."/>
            <person name="Pagani I."/>
            <person name="Teshima H."/>
            <person name="Han C."/>
            <person name="Tapia R."/>
            <person name="Land M."/>
            <person name="Woyke T."/>
            <person name="Klenk H.P."/>
            <person name="Kyrpides N."/>
            <person name="Ivanova N."/>
        </authorList>
    </citation>
    <scope>NUCLEOTIDE SEQUENCE [LARGE SCALE GENOMIC DNA]</scope>
    <source>
        <strain evidence="4">DSM 18323 / JCM 14033 / SH-6</strain>
    </source>
</reference>
<organism evidence="3 4">
    <name type="scientific">Halopiger xanaduensis (strain DSM 18323 / JCM 14033 / SH-6)</name>
    <dbReference type="NCBI Taxonomy" id="797210"/>
    <lineage>
        <taxon>Archaea</taxon>
        <taxon>Methanobacteriati</taxon>
        <taxon>Methanobacteriota</taxon>
        <taxon>Stenosarchaea group</taxon>
        <taxon>Halobacteria</taxon>
        <taxon>Halobacteriales</taxon>
        <taxon>Natrialbaceae</taxon>
        <taxon>Halopiger</taxon>
    </lineage>
</organism>
<evidence type="ECO:0000313" key="4">
    <source>
        <dbReference type="Proteomes" id="UP000006794"/>
    </source>
</evidence>
<feature type="domain" description="Peptidase M20 dimerisation" evidence="2">
    <location>
        <begin position="224"/>
        <end position="314"/>
    </location>
</feature>
<dbReference type="OrthoDB" id="247417at2157"/>
<dbReference type="SUPFAM" id="SSF53187">
    <property type="entry name" value="Zn-dependent exopeptidases"/>
    <property type="match status" value="1"/>
</dbReference>
<dbReference type="eggNOG" id="arCOG01108">
    <property type="taxonomic scope" value="Archaea"/>
</dbReference>
<dbReference type="InterPro" id="IPR036264">
    <property type="entry name" value="Bact_exopeptidase_dim_dom"/>
</dbReference>
<protein>
    <submittedName>
        <fullName evidence="3">Amidohydrolase</fullName>
        <ecNumber evidence="3">3.5.1.47</ecNumber>
    </submittedName>
</protein>
<dbReference type="PIRSF" id="PIRSF005962">
    <property type="entry name" value="Pept_M20D_amidohydro"/>
    <property type="match status" value="1"/>
</dbReference>
<dbReference type="PANTHER" id="PTHR30575:SF3">
    <property type="entry name" value="PEPTIDASE M20 DIMERISATION DOMAIN-CONTAINING PROTEIN"/>
    <property type="match status" value="1"/>
</dbReference>
<dbReference type="GO" id="GO:0050118">
    <property type="term" value="F:N-acetyldiaminopimelate deacetylase activity"/>
    <property type="evidence" value="ECO:0007669"/>
    <property type="project" value="UniProtKB-EC"/>
</dbReference>
<dbReference type="GO" id="GO:0016805">
    <property type="term" value="F:dipeptidase activity"/>
    <property type="evidence" value="ECO:0007669"/>
    <property type="project" value="TreeGrafter"/>
</dbReference>
<dbReference type="GO" id="GO:0071713">
    <property type="term" value="F:para-aminobenzoyl-glutamate hydrolase activity"/>
    <property type="evidence" value="ECO:0007669"/>
    <property type="project" value="TreeGrafter"/>
</dbReference>
<dbReference type="RefSeq" id="WP_013881449.1">
    <property type="nucleotide sequence ID" value="NC_015666.1"/>
</dbReference>
<dbReference type="STRING" id="797210.Halxa_3958"/>
<sequence length="425" mass="45228">MTADDLVSLRRDLHRKPEPAWREFYTTARIVEELEARLGDDITLHVGPDALATDRRLAVPDEPELTHAYQRALETDADEATLERLEGGYTGAVAVLERGEGPTVGLRVDIDGLPRAESDNTEHVPAAEGFRSEHDGAMHACGHDAHATIGVGVLERIANSDDFSGTLKVFFQPAEEVIGGAKSMAESDHIEDVDSLLAMHIGLDHPTGEIVAGIDGFLAVRHLEAEFTGEPAHAGGHPEQGRNAVQALATAVQNLYAIPRHNDGATRVNAGLVEGGSASNVIPESARTVVEVRGETTELMEYMTEKSRRVLRSAAEMHDCEVEIEIGAEAPSATSDQELVSIVEDVAGGVAGVDSVLERDELGGSEDATYLMQAVQENGGKACYVGVGTDHPGGHHTATFDVDEASIQHGVDTLAGAIERIGRGR</sequence>
<dbReference type="InterPro" id="IPR002933">
    <property type="entry name" value="Peptidase_M20"/>
</dbReference>
<evidence type="ECO:0000259" key="2">
    <source>
        <dbReference type="Pfam" id="PF07687"/>
    </source>
</evidence>
<comment type="cofactor">
    <cofactor evidence="1">
        <name>Mn(2+)</name>
        <dbReference type="ChEBI" id="CHEBI:29035"/>
    </cofactor>
    <text evidence="1">The Mn(2+) ion enhances activity.</text>
</comment>
<feature type="binding site" evidence="1">
    <location>
        <position position="200"/>
    </location>
    <ligand>
        <name>Mn(2+)</name>
        <dbReference type="ChEBI" id="CHEBI:29035"/>
        <label>2</label>
    </ligand>
</feature>
<dbReference type="Proteomes" id="UP000006794">
    <property type="component" value="Chromosome"/>
</dbReference>
<feature type="binding site" evidence="1">
    <location>
        <position position="176"/>
    </location>
    <ligand>
        <name>Mn(2+)</name>
        <dbReference type="ChEBI" id="CHEBI:29035"/>
        <label>2</label>
    </ligand>
</feature>
<feature type="binding site" evidence="1">
    <location>
        <position position="396"/>
    </location>
    <ligand>
        <name>Mn(2+)</name>
        <dbReference type="ChEBI" id="CHEBI:29035"/>
        <label>2</label>
    </ligand>
</feature>
<dbReference type="EC" id="3.5.1.47" evidence="3"/>
<gene>
    <name evidence="3" type="ordered locus">Halxa_3958</name>
</gene>